<dbReference type="GeneTree" id="ENSGT00390000008160"/>
<dbReference type="GO" id="GO:0097225">
    <property type="term" value="C:sperm midpiece"/>
    <property type="evidence" value="ECO:0000318"/>
    <property type="project" value="GO_Central"/>
</dbReference>
<organism evidence="6 7">
    <name type="scientific">Lepisosteus oculatus</name>
    <name type="common">Spotted gar</name>
    <dbReference type="NCBI Taxonomy" id="7918"/>
    <lineage>
        <taxon>Eukaryota</taxon>
        <taxon>Metazoa</taxon>
        <taxon>Chordata</taxon>
        <taxon>Craniata</taxon>
        <taxon>Vertebrata</taxon>
        <taxon>Euteleostomi</taxon>
        <taxon>Actinopterygii</taxon>
        <taxon>Neopterygii</taxon>
        <taxon>Holostei</taxon>
        <taxon>Semionotiformes</taxon>
        <taxon>Lepisosteidae</taxon>
        <taxon>Lepisosteus</taxon>
    </lineage>
</organism>
<dbReference type="PANTHER" id="PTHR14919:SF0">
    <property type="entry name" value="SPERM FLAGELLAR PROTEIN 2"/>
    <property type="match status" value="1"/>
</dbReference>
<feature type="compositionally biased region" description="Polar residues" evidence="4">
    <location>
        <begin position="945"/>
        <end position="957"/>
    </location>
</feature>
<dbReference type="Proteomes" id="UP000018468">
    <property type="component" value="Linkage group LG2"/>
</dbReference>
<evidence type="ECO:0000256" key="1">
    <source>
        <dbReference type="ARBA" id="ARBA00022679"/>
    </source>
</evidence>
<evidence type="ECO:0000313" key="6">
    <source>
        <dbReference type="Ensembl" id="ENSLOCP00000015737.1"/>
    </source>
</evidence>
<dbReference type="GO" id="GO:0007288">
    <property type="term" value="P:sperm axoneme assembly"/>
    <property type="evidence" value="ECO:0000318"/>
    <property type="project" value="GO_Central"/>
</dbReference>
<keyword evidence="2" id="KW-0547">Nucleotide-binding</keyword>
<dbReference type="Gene3D" id="3.40.50.300">
    <property type="entry name" value="P-loop containing nucleotide triphosphate hydrolases"/>
    <property type="match status" value="1"/>
</dbReference>
<reference evidence="7" key="1">
    <citation type="submission" date="2011-12" db="EMBL/GenBank/DDBJ databases">
        <title>The Draft Genome of Lepisosteus oculatus.</title>
        <authorList>
            <consortium name="The Broad Institute Genome Assembly &amp; Analysis Group"/>
            <consortium name="Computational R&amp;D Group"/>
            <consortium name="and Sequencing Platform"/>
            <person name="Di Palma F."/>
            <person name="Alfoldi J."/>
            <person name="Johnson J."/>
            <person name="Berlin A."/>
            <person name="Gnerre S."/>
            <person name="Jaffe D."/>
            <person name="MacCallum I."/>
            <person name="Young S."/>
            <person name="Walker B.J."/>
            <person name="Lander E.S."/>
            <person name="Lindblad-Toh K."/>
        </authorList>
    </citation>
    <scope>NUCLEOTIDE SEQUENCE [LARGE SCALE GENOMIC DNA]</scope>
</reference>
<dbReference type="InterPro" id="IPR052634">
    <property type="entry name" value="Sperm_flagellar-bone_growth"/>
</dbReference>
<proteinExistence type="predicted"/>
<feature type="compositionally biased region" description="Pro residues" evidence="4">
    <location>
        <begin position="1300"/>
        <end position="1310"/>
    </location>
</feature>
<protein>
    <submittedName>
        <fullName evidence="6">Sperm flagellar 2</fullName>
    </submittedName>
</protein>
<feature type="compositionally biased region" description="Polar residues" evidence="4">
    <location>
        <begin position="1170"/>
        <end position="1180"/>
    </location>
</feature>
<dbReference type="Pfam" id="PF24082">
    <property type="entry name" value="SPEF2_C"/>
    <property type="match status" value="1"/>
</dbReference>
<dbReference type="EMBL" id="AHAT01024743">
    <property type="status" value="NOT_ANNOTATED_CDS"/>
    <property type="molecule type" value="Genomic_DNA"/>
</dbReference>
<dbReference type="OMA" id="IMETKQQ"/>
<dbReference type="InParanoid" id="W5N528"/>
<keyword evidence="3" id="KW-0418">Kinase</keyword>
<dbReference type="GO" id="GO:0005737">
    <property type="term" value="C:cytoplasm"/>
    <property type="evidence" value="ECO:0007669"/>
    <property type="project" value="UniProtKB-ARBA"/>
</dbReference>
<dbReference type="Ensembl" id="ENSLOCT00000015767.1">
    <property type="protein sequence ID" value="ENSLOCP00000015737.1"/>
    <property type="gene ID" value="ENSLOCG00000012789.1"/>
</dbReference>
<evidence type="ECO:0000256" key="2">
    <source>
        <dbReference type="ARBA" id="ARBA00022741"/>
    </source>
</evidence>
<keyword evidence="7" id="KW-1185">Reference proteome</keyword>
<dbReference type="SUPFAM" id="SSF47576">
    <property type="entry name" value="Calponin-homology domain, CH-domain"/>
    <property type="match status" value="1"/>
</dbReference>
<feature type="compositionally biased region" description="Pro residues" evidence="4">
    <location>
        <begin position="866"/>
        <end position="875"/>
    </location>
</feature>
<dbReference type="Gene3D" id="1.10.418.10">
    <property type="entry name" value="Calponin-like domain"/>
    <property type="match status" value="1"/>
</dbReference>
<feature type="compositionally biased region" description="Pro residues" evidence="4">
    <location>
        <begin position="958"/>
        <end position="968"/>
    </location>
</feature>
<dbReference type="Pfam" id="PF22946">
    <property type="entry name" value="SPEF2_D5"/>
    <property type="match status" value="1"/>
</dbReference>
<dbReference type="STRING" id="7918.ENSLOCP00000015737"/>
<feature type="domain" description="Calponin-homology (CH)" evidence="5">
    <location>
        <begin position="1"/>
        <end position="105"/>
    </location>
</feature>
<dbReference type="InterPro" id="IPR056199">
    <property type="entry name" value="SPEF2_C"/>
</dbReference>
<feature type="region of interest" description="Disordered" evidence="4">
    <location>
        <begin position="694"/>
        <end position="726"/>
    </location>
</feature>
<feature type="compositionally biased region" description="Basic and acidic residues" evidence="4">
    <location>
        <begin position="1264"/>
        <end position="1275"/>
    </location>
</feature>
<dbReference type="InterPro" id="IPR010441">
    <property type="entry name" value="CH_2"/>
</dbReference>
<dbReference type="GO" id="GO:0005524">
    <property type="term" value="F:ATP binding"/>
    <property type="evidence" value="ECO:0007669"/>
    <property type="project" value="InterPro"/>
</dbReference>
<evidence type="ECO:0000256" key="4">
    <source>
        <dbReference type="SAM" id="MobiDB-lite"/>
    </source>
</evidence>
<feature type="compositionally biased region" description="Low complexity" evidence="4">
    <location>
        <begin position="934"/>
        <end position="944"/>
    </location>
</feature>
<name>W5N528_LEPOC</name>
<dbReference type="GO" id="GO:0002177">
    <property type="term" value="C:manchette"/>
    <property type="evidence" value="ECO:0000318"/>
    <property type="project" value="GO_Central"/>
</dbReference>
<dbReference type="Pfam" id="PF06294">
    <property type="entry name" value="CH_2"/>
    <property type="match status" value="1"/>
</dbReference>
<reference evidence="6" key="3">
    <citation type="submission" date="2025-09" db="UniProtKB">
        <authorList>
            <consortium name="Ensembl"/>
        </authorList>
    </citation>
    <scope>IDENTIFICATION</scope>
</reference>
<feature type="region of interest" description="Disordered" evidence="4">
    <location>
        <begin position="750"/>
        <end position="773"/>
    </location>
</feature>
<dbReference type="eggNOG" id="ENOG502QR7Y">
    <property type="taxonomic scope" value="Eukaryota"/>
</dbReference>
<feature type="compositionally biased region" description="Basic and acidic residues" evidence="4">
    <location>
        <begin position="850"/>
        <end position="859"/>
    </location>
</feature>
<dbReference type="Bgee" id="ENSLOCG00000012789">
    <property type="expression patterns" value="Expressed in testis and 3 other cell types or tissues"/>
</dbReference>
<dbReference type="GO" id="GO:0019205">
    <property type="term" value="F:nucleobase-containing compound kinase activity"/>
    <property type="evidence" value="ECO:0007669"/>
    <property type="project" value="InterPro"/>
</dbReference>
<dbReference type="HOGENOM" id="CLU_002424_1_0_1"/>
<dbReference type="PANTHER" id="PTHR14919">
    <property type="entry name" value="KPL2-RELATED"/>
    <property type="match status" value="1"/>
</dbReference>
<keyword evidence="1" id="KW-0808">Transferase</keyword>
<feature type="region of interest" description="Disordered" evidence="4">
    <location>
        <begin position="850"/>
        <end position="971"/>
    </location>
</feature>
<sequence length="1998" mass="226155">MSDILCQWLNSELRISKHVEPSSFAKDFSTGYLIGEVLHKYQLQDDFDLFSKSKTADSKLNNFTRVEPTLQLLGVPFDLRIAQSIMSQQHGVATRLLYQLYIVLQKKKKAGLTGVALETLQPTALAKLQSIEREIYNDRLRGAVQREADIRLQKTSQRYELKAKEIQDKVSLVRYQEMQKMQKLQNDLRLQSIEKHRLARKRQNEIMARIQAAIVQIPKPPPRRTLKAIELRKQQKKQLEAQDVYSEILQFEKVRRKLSPSAGVTSSLSALQGSFQTDGQSTKFLSPSWEEKAQASSLYILKIRQRLEEDAAAREQREKRRRKVLVEQFRALEAQEETYREEQLVNRLTKQSQQERRLAVQLMQVRHEKEVVRRNRIFREKQYEQQRLKEFQEALDREAALAKQAQIDHMEEIRKEIELHDKIAAERAEARYRKHYSVCQEVLSQMVDLVTKVGEYRELTNNLIPAKLMQEWKELFYNGKPLYEQASVDPLPPEPTPEQILELEKMAILDNQDYEDYQHMTGEWAAPDDCEVKEPLPKSNILGHVVYRLLNIINPPQPTSPSPHFPPFTLKACVLGKLFSGKTSCLEKIAKAYHIQILSANTMIREAVNAFQDNEMAEALPELSNSGKERELSARAQLGAVVEKILKKGKSVPDELLVDIIVEAIRHVPAETGWILDGFPVDINQAKLLEKALSGTDPDKAGSKKSKAKSSSIVVDPNAAKEPPRPSPALDLALLLEVSDDLVLDRAAKKTYTGGSGPGQEVYHPSQEGPLTNVGVKDQFVPIRDLSLEKRQIQHRITAFHDTWPKLEKWFALQQNILVKVTAEEDEETVFKKVESVLLEAMISKNKNGKEIVQEDKPSIESPVSDVPPPAPVPETKPSATVVATEGMEVKPSRSKSATRSSKGSRSRSSSAKDRKGRKASIPEGKEVTKKVSKSGSGSAQGKTTRASESSTSEMAPQPAPTVSPSPKPGSDKWVYVDELLPKEIPEYLVPYWENVCDSYITNVKMVMRNLRSEGYLIIHHLYDIREEFKEFLRRPDHKQEFVSQWQQDYNSIPDDMRDDEETKAELHQRLDDLRERLWDICDNRREEAMQERGNVISGGWLEDHTAILINHFSSLMQVEVDRCQDTLRLLRDYYKGMEGGLLPEASMDFACIPLVDTVEEDPKHDTERTMSASGLANSERQVKSAGQKENEAEDKKPKTEKIPLISRRPLSSDPSGTKLKTGLADLKSKDEQLVMDIWQAAWTAISNMMSAEIQQKEAEEEEERLRSAEREQHRASQVSAMLSAGQEKKKSPKKKGAPSPVPQHTPPPAPEEDAGELRKRAVKLRIRQEYRAALEHEESAVKVRLEQIKSKSLAVVRDLLQKADNAYKEMEEWLGARFLAEMTSIDRLTDVARHHIESSAQIGNELVLSCSDFFVDGDLKVVPSPEPAPRPPPLETPMNSTLTIAQLHTFHCQLCTAAPAGVLSSRDFFDMLQDLTSLKLGSDLLPDPWLQLSGAQIQELTSLLTLDSELIDWRKFLLLAAQPWPYPSQGDLLHTLARFKALDPDSTGFITEEQFDQTELWFDSQTELPVPEDPTEPLPFNRMANLKKFFFVLFADRQAPVARLDYVNMLLYFASHPDPVQGVHRAMSIATGERISQRKTSSRLLQSVLQIDEDVDIKVPEAGTEEDPGAEEVGGVTVTALLRVVCHGGVMMENQNRFRSHGKTKEEYKEDFCRIYKELGYEDQDKIPFQVLSQHPFMLDLIENSIQYKLVVANKVHEMQTSGWSAEMAQHRRRACTSQIQRNCGRFTESHSSGCLLGVLCPVSPLEVGRRTAAWEEQGCLLCGFQASQGVVRRASLTQLDASPSVICTSVLLTGQLAHCTRRQLEDKLRSGEICLSSWPVSKAPAMQTQAPEESRPQLVASLAPQSPSQGYFSRITDLQHKLYTGQSPPRLLPWRQSTPASPGPGQPIKCHSADWRRDPSPVGSWFCGSPEPAALFPPLLSTWMQRDARSRPFRSY</sequence>
<dbReference type="InterPro" id="IPR027417">
    <property type="entry name" value="P-loop_NTPase"/>
</dbReference>
<dbReference type="InterPro" id="IPR001715">
    <property type="entry name" value="CH_dom"/>
</dbReference>
<dbReference type="SUPFAM" id="SSF52540">
    <property type="entry name" value="P-loop containing nucleoside triphosphate hydrolases"/>
    <property type="match status" value="1"/>
</dbReference>
<feature type="region of interest" description="Disordered" evidence="4">
    <location>
        <begin position="1254"/>
        <end position="1317"/>
    </location>
</feature>
<dbReference type="PROSITE" id="PS50021">
    <property type="entry name" value="CH"/>
    <property type="match status" value="1"/>
</dbReference>
<dbReference type="CDD" id="cd01428">
    <property type="entry name" value="ADK"/>
    <property type="match status" value="1"/>
</dbReference>
<accession>W5N528</accession>
<feature type="compositionally biased region" description="Low complexity" evidence="4">
    <location>
        <begin position="895"/>
        <end position="910"/>
    </location>
</feature>
<dbReference type="InterPro" id="IPR000850">
    <property type="entry name" value="Adenylat/UMP-CMP_kin"/>
</dbReference>
<dbReference type="InterPro" id="IPR054517">
    <property type="entry name" value="SPEF2_D5"/>
</dbReference>
<dbReference type="GO" id="GO:0006139">
    <property type="term" value="P:nucleobase-containing compound metabolic process"/>
    <property type="evidence" value="ECO:0007669"/>
    <property type="project" value="InterPro"/>
</dbReference>
<feature type="region of interest" description="Disordered" evidence="4">
    <location>
        <begin position="1931"/>
        <end position="1956"/>
    </location>
</feature>
<evidence type="ECO:0000259" key="5">
    <source>
        <dbReference type="PROSITE" id="PS50021"/>
    </source>
</evidence>
<evidence type="ECO:0000256" key="3">
    <source>
        <dbReference type="ARBA" id="ARBA00022777"/>
    </source>
</evidence>
<reference evidence="6" key="2">
    <citation type="submission" date="2025-08" db="UniProtKB">
        <authorList>
            <consortium name="Ensembl"/>
        </authorList>
    </citation>
    <scope>IDENTIFICATION</scope>
</reference>
<dbReference type="InterPro" id="IPR036872">
    <property type="entry name" value="CH_dom_sf"/>
</dbReference>
<feature type="region of interest" description="Disordered" evidence="4">
    <location>
        <begin position="1161"/>
        <end position="1224"/>
    </location>
</feature>
<dbReference type="Pfam" id="PF00406">
    <property type="entry name" value="ADK"/>
    <property type="match status" value="1"/>
</dbReference>
<evidence type="ECO:0000313" key="7">
    <source>
        <dbReference type="Proteomes" id="UP000018468"/>
    </source>
</evidence>
<feature type="compositionally biased region" description="Basic and acidic residues" evidence="4">
    <location>
        <begin position="1181"/>
        <end position="1202"/>
    </location>
</feature>